<keyword evidence="3" id="KW-1185">Reference proteome</keyword>
<dbReference type="AlphaFoldDB" id="A0A834WVX3"/>
<feature type="region of interest" description="Disordered" evidence="1">
    <location>
        <begin position="208"/>
        <end position="231"/>
    </location>
</feature>
<name>A0A834WVX3_9FABA</name>
<evidence type="ECO:0000313" key="2">
    <source>
        <dbReference type="EMBL" id="KAF7833481.1"/>
    </source>
</evidence>
<feature type="region of interest" description="Disordered" evidence="1">
    <location>
        <begin position="1"/>
        <end position="24"/>
    </location>
</feature>
<feature type="region of interest" description="Disordered" evidence="1">
    <location>
        <begin position="384"/>
        <end position="407"/>
    </location>
</feature>
<sequence>MIIPFSRPPRRPPEMSSLSPPSKHSLELGHHQAFLFNAQDFSLAATQKTPAKSLPVTPLLASLLSSSCETTSCTTIVDVVTTTTSASSSSHNRSCNSVIASNPSIIDDASASDPFITTTTIASDASSLPFDELSSVVMVAFVGLGSTTPHATTIVFKPMNNIIGVCAGRVSRHGKDDFTIIGKYIQPIIIESTSNICLTCGEGNHTQFSSKGKHALSPPPPQAIDPHRKEDQWQVVSRRKPQRKTNSNATIAATWNRREKALNSNKKRRVLHQILKIRLHIPHSQLNQRKTTRLKAKQKGPLSLKMPRQPHQSVQANRPRIHAEEPQPKASNGAEAADQVCQTLQNPNNSTFERILYESSTEAPSDSHKPPKLQYSDSLSLKDLGESNKGTYHPNDIAVSVGSPDVRMPNAADKGTCCEGTDVEPPGQRTCTTFSTDHHSNQPLADRPSDEYRIFNTNQLLRVSNLDLFNVMESYQGNSPQ</sequence>
<proteinExistence type="predicted"/>
<evidence type="ECO:0000256" key="1">
    <source>
        <dbReference type="SAM" id="MobiDB-lite"/>
    </source>
</evidence>
<comment type="caution">
    <text evidence="2">The sequence shown here is derived from an EMBL/GenBank/DDBJ whole genome shotgun (WGS) entry which is preliminary data.</text>
</comment>
<organism evidence="2 3">
    <name type="scientific">Senna tora</name>
    <dbReference type="NCBI Taxonomy" id="362788"/>
    <lineage>
        <taxon>Eukaryota</taxon>
        <taxon>Viridiplantae</taxon>
        <taxon>Streptophyta</taxon>
        <taxon>Embryophyta</taxon>
        <taxon>Tracheophyta</taxon>
        <taxon>Spermatophyta</taxon>
        <taxon>Magnoliopsida</taxon>
        <taxon>eudicotyledons</taxon>
        <taxon>Gunneridae</taxon>
        <taxon>Pentapetalae</taxon>
        <taxon>rosids</taxon>
        <taxon>fabids</taxon>
        <taxon>Fabales</taxon>
        <taxon>Fabaceae</taxon>
        <taxon>Caesalpinioideae</taxon>
        <taxon>Cassia clade</taxon>
        <taxon>Senna</taxon>
    </lineage>
</organism>
<protein>
    <submittedName>
        <fullName evidence="2">Uncharacterized protein</fullName>
    </submittedName>
</protein>
<gene>
    <name evidence="2" type="ORF">G2W53_015814</name>
</gene>
<dbReference type="Proteomes" id="UP000634136">
    <property type="component" value="Unassembled WGS sequence"/>
</dbReference>
<reference evidence="2" key="1">
    <citation type="submission" date="2020-09" db="EMBL/GenBank/DDBJ databases">
        <title>Genome-Enabled Discovery of Anthraquinone Biosynthesis in Senna tora.</title>
        <authorList>
            <person name="Kang S.-H."/>
            <person name="Pandey R.P."/>
            <person name="Lee C.-M."/>
            <person name="Sim J.-S."/>
            <person name="Jeong J.-T."/>
            <person name="Choi B.-S."/>
            <person name="Jung M."/>
            <person name="Ginzburg D."/>
            <person name="Zhao K."/>
            <person name="Won S.Y."/>
            <person name="Oh T.-J."/>
            <person name="Yu Y."/>
            <person name="Kim N.-H."/>
            <person name="Lee O.R."/>
            <person name="Lee T.-H."/>
            <person name="Bashyal P."/>
            <person name="Kim T.-S."/>
            <person name="Lee W.-H."/>
            <person name="Kawkins C."/>
            <person name="Kim C.-K."/>
            <person name="Kim J.S."/>
            <person name="Ahn B.O."/>
            <person name="Rhee S.Y."/>
            <person name="Sohng J.K."/>
        </authorList>
    </citation>
    <scope>NUCLEOTIDE SEQUENCE</scope>
    <source>
        <tissue evidence="2">Leaf</tissue>
    </source>
</reference>
<feature type="region of interest" description="Disordered" evidence="1">
    <location>
        <begin position="282"/>
        <end position="320"/>
    </location>
</feature>
<accession>A0A834WVX3</accession>
<evidence type="ECO:0000313" key="3">
    <source>
        <dbReference type="Proteomes" id="UP000634136"/>
    </source>
</evidence>
<dbReference type="EMBL" id="JAAIUW010000005">
    <property type="protein sequence ID" value="KAF7833481.1"/>
    <property type="molecule type" value="Genomic_DNA"/>
</dbReference>